<evidence type="ECO:0000313" key="2">
    <source>
        <dbReference type="EMBL" id="CAF1079242.1"/>
    </source>
</evidence>
<sequence length="49" mass="5100">MDPPAVTPESKSNSFTESESQRHINPPPLGEDPDATTGGKQARAPAPGE</sequence>
<accession>A0A814MJ09</accession>
<evidence type="ECO:0000256" key="1">
    <source>
        <dbReference type="SAM" id="MobiDB-lite"/>
    </source>
</evidence>
<organism evidence="2 4">
    <name type="scientific">Didymodactylos carnosus</name>
    <dbReference type="NCBI Taxonomy" id="1234261"/>
    <lineage>
        <taxon>Eukaryota</taxon>
        <taxon>Metazoa</taxon>
        <taxon>Spiralia</taxon>
        <taxon>Gnathifera</taxon>
        <taxon>Rotifera</taxon>
        <taxon>Eurotatoria</taxon>
        <taxon>Bdelloidea</taxon>
        <taxon>Philodinida</taxon>
        <taxon>Philodinidae</taxon>
        <taxon>Didymodactylos</taxon>
    </lineage>
</organism>
<dbReference type="Proteomes" id="UP000681722">
    <property type="component" value="Unassembled WGS sequence"/>
</dbReference>
<feature type="region of interest" description="Disordered" evidence="1">
    <location>
        <begin position="1"/>
        <end position="49"/>
    </location>
</feature>
<comment type="caution">
    <text evidence="2">The sequence shown here is derived from an EMBL/GenBank/DDBJ whole genome shotgun (WGS) entry which is preliminary data.</text>
</comment>
<gene>
    <name evidence="2" type="ORF">GPM918_LOCUS17683</name>
    <name evidence="3" type="ORF">SRO942_LOCUS17680</name>
</gene>
<proteinExistence type="predicted"/>
<dbReference type="Proteomes" id="UP000663829">
    <property type="component" value="Unassembled WGS sequence"/>
</dbReference>
<evidence type="ECO:0000313" key="3">
    <source>
        <dbReference type="EMBL" id="CAF3845355.1"/>
    </source>
</evidence>
<keyword evidence="4" id="KW-1185">Reference proteome</keyword>
<dbReference type="EMBL" id="CAJOBC010004927">
    <property type="protein sequence ID" value="CAF3845355.1"/>
    <property type="molecule type" value="Genomic_DNA"/>
</dbReference>
<name>A0A814MJ09_9BILA</name>
<protein>
    <submittedName>
        <fullName evidence="2">Uncharacterized protein</fullName>
    </submittedName>
</protein>
<feature type="non-terminal residue" evidence="2">
    <location>
        <position position="49"/>
    </location>
</feature>
<dbReference type="EMBL" id="CAJNOQ010004927">
    <property type="protein sequence ID" value="CAF1079242.1"/>
    <property type="molecule type" value="Genomic_DNA"/>
</dbReference>
<reference evidence="2" key="1">
    <citation type="submission" date="2021-02" db="EMBL/GenBank/DDBJ databases">
        <authorList>
            <person name="Nowell W R."/>
        </authorList>
    </citation>
    <scope>NUCLEOTIDE SEQUENCE</scope>
</reference>
<dbReference type="AlphaFoldDB" id="A0A814MJ09"/>
<evidence type="ECO:0000313" key="4">
    <source>
        <dbReference type="Proteomes" id="UP000663829"/>
    </source>
</evidence>
<feature type="compositionally biased region" description="Polar residues" evidence="1">
    <location>
        <begin position="9"/>
        <end position="18"/>
    </location>
</feature>